<feature type="transmembrane region" description="Helical" evidence="1">
    <location>
        <begin position="12"/>
        <end position="33"/>
    </location>
</feature>
<sequence length="181" mass="19736">MSHPATGGPMSLIWTVAGMPMLIGTSTAARAPLRCCIVNPPRASGDSYSITGRTLTRGQGERRATLGLPAEDISLWVHGLLEESHEEGTLFNEFPPIIRTDIRQEEHPMQNYLSRFVSIICLFCMVTAGIVLSVGNSAVDPMDNPVELTGTSNSTPTAQHIEPIGPEKLERFLYIGNTRFL</sequence>
<evidence type="ECO:0000313" key="2">
    <source>
        <dbReference type="EMBL" id="EEN46901.1"/>
    </source>
</evidence>
<name>C3ZKQ2_BRAFL</name>
<organism>
    <name type="scientific">Branchiostoma floridae</name>
    <name type="common">Florida lancelet</name>
    <name type="synonym">Amphioxus</name>
    <dbReference type="NCBI Taxonomy" id="7739"/>
    <lineage>
        <taxon>Eukaryota</taxon>
        <taxon>Metazoa</taxon>
        <taxon>Chordata</taxon>
        <taxon>Cephalochordata</taxon>
        <taxon>Leptocardii</taxon>
        <taxon>Amphioxiformes</taxon>
        <taxon>Branchiostomatidae</taxon>
        <taxon>Branchiostoma</taxon>
    </lineage>
</organism>
<gene>
    <name evidence="2" type="ORF">BRAFLDRAFT_101158</name>
</gene>
<proteinExistence type="predicted"/>
<feature type="transmembrane region" description="Helical" evidence="1">
    <location>
        <begin position="112"/>
        <end position="135"/>
    </location>
</feature>
<dbReference type="EMBL" id="GG666638">
    <property type="protein sequence ID" value="EEN46901.1"/>
    <property type="molecule type" value="Genomic_DNA"/>
</dbReference>
<dbReference type="AlphaFoldDB" id="C3ZKQ2"/>
<keyword evidence="1" id="KW-1133">Transmembrane helix</keyword>
<reference evidence="2" key="1">
    <citation type="journal article" date="2008" name="Nature">
        <title>The amphioxus genome and the evolution of the chordate karyotype.</title>
        <authorList>
            <consortium name="US DOE Joint Genome Institute (JGI-PGF)"/>
            <person name="Putnam N.H."/>
            <person name="Butts T."/>
            <person name="Ferrier D.E.K."/>
            <person name="Furlong R.F."/>
            <person name="Hellsten U."/>
            <person name="Kawashima T."/>
            <person name="Robinson-Rechavi M."/>
            <person name="Shoguchi E."/>
            <person name="Terry A."/>
            <person name="Yu J.-K."/>
            <person name="Benito-Gutierrez E.L."/>
            <person name="Dubchak I."/>
            <person name="Garcia-Fernandez J."/>
            <person name="Gibson-Brown J.J."/>
            <person name="Grigoriev I.V."/>
            <person name="Horton A.C."/>
            <person name="de Jong P.J."/>
            <person name="Jurka J."/>
            <person name="Kapitonov V.V."/>
            <person name="Kohara Y."/>
            <person name="Kuroki Y."/>
            <person name="Lindquist E."/>
            <person name="Lucas S."/>
            <person name="Osoegawa K."/>
            <person name="Pennacchio L.A."/>
            <person name="Salamov A.A."/>
            <person name="Satou Y."/>
            <person name="Sauka-Spengler T."/>
            <person name="Schmutz J."/>
            <person name="Shin-I T."/>
            <person name="Toyoda A."/>
            <person name="Bronner-Fraser M."/>
            <person name="Fujiyama A."/>
            <person name="Holland L.Z."/>
            <person name="Holland P.W.H."/>
            <person name="Satoh N."/>
            <person name="Rokhsar D.S."/>
        </authorList>
    </citation>
    <scope>NUCLEOTIDE SEQUENCE [LARGE SCALE GENOMIC DNA]</scope>
    <source>
        <strain evidence="2">S238N-H82</strain>
        <tissue evidence="2">Testes</tissue>
    </source>
</reference>
<dbReference type="InParanoid" id="C3ZKQ2"/>
<protein>
    <submittedName>
        <fullName evidence="2">Uncharacterized protein</fullName>
    </submittedName>
</protein>
<keyword evidence="1" id="KW-0812">Transmembrane</keyword>
<evidence type="ECO:0000256" key="1">
    <source>
        <dbReference type="SAM" id="Phobius"/>
    </source>
</evidence>
<accession>C3ZKQ2</accession>
<keyword evidence="1" id="KW-0472">Membrane</keyword>